<name>A0A0D3JVR7_EMIH1</name>
<dbReference type="AlphaFoldDB" id="A0A0D3JVR7"/>
<keyword evidence="2" id="KW-1185">Reference proteome</keyword>
<reference evidence="1" key="2">
    <citation type="submission" date="2024-10" db="UniProtKB">
        <authorList>
            <consortium name="EnsemblProtists"/>
        </authorList>
    </citation>
    <scope>IDENTIFICATION</scope>
</reference>
<sequence length="172" mass="17229">MTSFTSQAALCWPSGYNAKTEHHLTISRSGAVSLSGGRDAARVSLADLEAAGLASWLVCCGARDLLEHAFPPLSLPVVRVTPGGGAVPVSSAEQQTALLQGEGGGERLGGAAAGGPNRLRTPRCLSSQALRDLAAVLAASPSLAWEAERGGDVAKCLGKCRPADGGGGGIGN</sequence>
<dbReference type="PaxDb" id="2903-EOD27602"/>
<proteinExistence type="predicted"/>
<dbReference type="Proteomes" id="UP000013827">
    <property type="component" value="Unassembled WGS sequence"/>
</dbReference>
<dbReference type="GeneID" id="17273191"/>
<evidence type="ECO:0000313" key="2">
    <source>
        <dbReference type="Proteomes" id="UP000013827"/>
    </source>
</evidence>
<protein>
    <submittedName>
        <fullName evidence="1">Uncharacterized protein</fullName>
    </submittedName>
</protein>
<dbReference type="KEGG" id="ehx:EMIHUDRAFT_114479"/>
<accession>A0A0D3JVR7</accession>
<dbReference type="RefSeq" id="XP_005780031.1">
    <property type="nucleotide sequence ID" value="XM_005779974.1"/>
</dbReference>
<dbReference type="HOGENOM" id="CLU_1558119_0_0_1"/>
<reference evidence="2" key="1">
    <citation type="journal article" date="2013" name="Nature">
        <title>Pan genome of the phytoplankton Emiliania underpins its global distribution.</title>
        <authorList>
            <person name="Read B.A."/>
            <person name="Kegel J."/>
            <person name="Klute M.J."/>
            <person name="Kuo A."/>
            <person name="Lefebvre S.C."/>
            <person name="Maumus F."/>
            <person name="Mayer C."/>
            <person name="Miller J."/>
            <person name="Monier A."/>
            <person name="Salamov A."/>
            <person name="Young J."/>
            <person name="Aguilar M."/>
            <person name="Claverie J.M."/>
            <person name="Frickenhaus S."/>
            <person name="Gonzalez K."/>
            <person name="Herman E.K."/>
            <person name="Lin Y.C."/>
            <person name="Napier J."/>
            <person name="Ogata H."/>
            <person name="Sarno A.F."/>
            <person name="Shmutz J."/>
            <person name="Schroeder D."/>
            <person name="de Vargas C."/>
            <person name="Verret F."/>
            <person name="von Dassow P."/>
            <person name="Valentin K."/>
            <person name="Van de Peer Y."/>
            <person name="Wheeler G."/>
            <person name="Dacks J.B."/>
            <person name="Delwiche C.F."/>
            <person name="Dyhrman S.T."/>
            <person name="Glockner G."/>
            <person name="John U."/>
            <person name="Richards T."/>
            <person name="Worden A.Z."/>
            <person name="Zhang X."/>
            <person name="Grigoriev I.V."/>
            <person name="Allen A.E."/>
            <person name="Bidle K."/>
            <person name="Borodovsky M."/>
            <person name="Bowler C."/>
            <person name="Brownlee C."/>
            <person name="Cock J.M."/>
            <person name="Elias M."/>
            <person name="Gladyshev V.N."/>
            <person name="Groth M."/>
            <person name="Guda C."/>
            <person name="Hadaegh A."/>
            <person name="Iglesias-Rodriguez M.D."/>
            <person name="Jenkins J."/>
            <person name="Jones B.M."/>
            <person name="Lawson T."/>
            <person name="Leese F."/>
            <person name="Lindquist E."/>
            <person name="Lobanov A."/>
            <person name="Lomsadze A."/>
            <person name="Malik S.B."/>
            <person name="Marsh M.E."/>
            <person name="Mackinder L."/>
            <person name="Mock T."/>
            <person name="Mueller-Roeber B."/>
            <person name="Pagarete A."/>
            <person name="Parker M."/>
            <person name="Probert I."/>
            <person name="Quesneville H."/>
            <person name="Raines C."/>
            <person name="Rensing S.A."/>
            <person name="Riano-Pachon D.M."/>
            <person name="Richier S."/>
            <person name="Rokitta S."/>
            <person name="Shiraiwa Y."/>
            <person name="Soanes D.M."/>
            <person name="van der Giezen M."/>
            <person name="Wahlund T.M."/>
            <person name="Williams B."/>
            <person name="Wilson W."/>
            <person name="Wolfe G."/>
            <person name="Wurch L.L."/>
        </authorList>
    </citation>
    <scope>NUCLEOTIDE SEQUENCE</scope>
</reference>
<evidence type="ECO:0000313" key="1">
    <source>
        <dbReference type="EnsemblProtists" id="EOD27602"/>
    </source>
</evidence>
<organism evidence="1 2">
    <name type="scientific">Emiliania huxleyi (strain CCMP1516)</name>
    <dbReference type="NCBI Taxonomy" id="280463"/>
    <lineage>
        <taxon>Eukaryota</taxon>
        <taxon>Haptista</taxon>
        <taxon>Haptophyta</taxon>
        <taxon>Prymnesiophyceae</taxon>
        <taxon>Isochrysidales</taxon>
        <taxon>Noelaerhabdaceae</taxon>
        <taxon>Emiliania</taxon>
    </lineage>
</organism>
<dbReference type="EnsemblProtists" id="EOD27602">
    <property type="protein sequence ID" value="EOD27602"/>
    <property type="gene ID" value="EMIHUDRAFT_114479"/>
</dbReference>